<evidence type="ECO:0000256" key="14">
    <source>
        <dbReference type="ARBA" id="ARBA00023008"/>
    </source>
</evidence>
<dbReference type="InterPro" id="IPR008250">
    <property type="entry name" value="ATPase_P-typ_transduc_dom_A_sf"/>
</dbReference>
<sequence>MPPPSFTLPVDGMTCQSCVRAVHAAVTAVADVVKADVSLADHLVTVELAPLADFASVQHAVTEAIFDAGFDVPNAAPTPAPAALLGIVDDRHDLPLLPAAAAAAPSASASTALVALPAAPASPAVSTTAFAAKAAPRRATVVASVQGMTCSACVGAVEGVVGALPGVSSVTVALLAESATVVLDPSLTSPDAVVEAIEDAGFDSRVLSVTDMIDDSSLMTLVPSDGTKPAHTTTTIELDVYGMTCTVCSSTIERELGKLDGVLRVTVSLATKRAQIVVQTGAVGVRDLTRRIEELGFGALVPDTNRQVQIESLQRTREIVEWRAALVKCAVFAVPNFLLAMAFPMLFEPVSAPSNGHMAMDGFILDRWHVVPGLSVNHLLQLCLTVPVQFGVGKRFYRAAWKAMRLGSATMDTLVALGTSAAFFASLAALIYAVFSPTHPTPTVFFDTCTMLLAFISLGKYLENRAKGQTSSALTKLLSLTPATATLVTLDSDTGAVTNEETISAELVQVNDHFKILPGERIPVDAVVVSGTSTVDEAMVTGEPLPVAKRPGGTVLAGTVNGPGCIIVRATQVAGETTLARIVSLVEHAQATKAPIQRWADRLAGYFVPVVVTLALFTLVGWLAATKALGTFPFRSHENGADDVIMCVQICISVIVVACPCTLGLSVPTAVMVGTGVGAQLGILIKGGESLERVHRLDHVVLDKTGTLTGGKMTVMATEIYAPRPGTASHVSETTLTERDFWTLVGLTESHSEHPLAKALVTHARTVLPTGTADAWSGATAHDFEPAVGQGVRCTVTLADGRALDVLVGSLGYLSRMQVPLTDAQATAAAGYAMPVDVAARHAALARQGYTVVAVAVQMRLAGVVAVGDKLKPHARRVVRALEKECGIAVYMVTGDNPTTAQVLADECGIPRYRVAAGVPPAGKSEIVRALQRGDRNAIADYFLAPEPVATDDDDDEDWDEWGLGDPTRAPAPVPANKRKSVRRRLAAHFRRLVNRVRMRFRPNGAPTMYDSVQELDALPRPGTGVSTASTVAPARTHIVAMVGDGINDSPALAAADIGIALGTGTDVAMEAADVVILHSSLLDLVVAVDLARTIFRRIQANVFWAVIYNMVAIPLAMGLGLPWGIVLHPMAAGAAMACSSVSVVASSLWLKRYKPPRWVRDAHAREADGEVLAPPPAVAAAREVRAGLLEDVDEE</sequence>
<keyword evidence="4" id="KW-0813">Transport</keyword>
<dbReference type="Pfam" id="PF00122">
    <property type="entry name" value="E1-E2_ATPase"/>
    <property type="match status" value="1"/>
</dbReference>
<evidence type="ECO:0000256" key="12">
    <source>
        <dbReference type="ARBA" id="ARBA00022967"/>
    </source>
</evidence>
<dbReference type="PRINTS" id="PR00942">
    <property type="entry name" value="CUATPASEI"/>
</dbReference>
<keyword evidence="8 18" id="KW-0547">Nucleotide-binding</keyword>
<dbReference type="CDD" id="cd00371">
    <property type="entry name" value="HMA"/>
    <property type="match status" value="2"/>
</dbReference>
<keyword evidence="14" id="KW-0186">Copper</keyword>
<dbReference type="PROSITE" id="PS01047">
    <property type="entry name" value="HMA_1"/>
    <property type="match status" value="2"/>
</dbReference>
<evidence type="ECO:0000256" key="15">
    <source>
        <dbReference type="ARBA" id="ARBA00023065"/>
    </source>
</evidence>
<keyword evidence="6 18" id="KW-0479">Metal-binding</keyword>
<dbReference type="GO" id="GO:0005507">
    <property type="term" value="F:copper ion binding"/>
    <property type="evidence" value="ECO:0007669"/>
    <property type="project" value="InterPro"/>
</dbReference>
<dbReference type="SUPFAM" id="SSF81665">
    <property type="entry name" value="Calcium ATPase, transmembrane domain M"/>
    <property type="match status" value="1"/>
</dbReference>
<keyword evidence="12" id="KW-1278">Translocase</keyword>
<evidence type="ECO:0000256" key="16">
    <source>
        <dbReference type="ARBA" id="ARBA00023136"/>
    </source>
</evidence>
<dbReference type="InterPro" id="IPR023299">
    <property type="entry name" value="ATPase_P-typ_cyto_dom_N"/>
</dbReference>
<keyword evidence="9" id="KW-0187">Copper transport</keyword>
<evidence type="ECO:0000313" key="20">
    <source>
        <dbReference type="EMBL" id="KNE64203.1"/>
    </source>
</evidence>
<feature type="domain" description="HMA" evidence="19">
    <location>
        <begin position="139"/>
        <end position="205"/>
    </location>
</feature>
<evidence type="ECO:0000256" key="17">
    <source>
        <dbReference type="ARBA" id="ARBA00080126"/>
    </source>
</evidence>
<dbReference type="STRING" id="578462.A0A0L0SNV7"/>
<dbReference type="GO" id="GO:0055070">
    <property type="term" value="P:copper ion homeostasis"/>
    <property type="evidence" value="ECO:0007669"/>
    <property type="project" value="TreeGrafter"/>
</dbReference>
<evidence type="ECO:0000256" key="7">
    <source>
        <dbReference type="ARBA" id="ARBA00022737"/>
    </source>
</evidence>
<dbReference type="InterPro" id="IPR006122">
    <property type="entry name" value="HMA_Cu_ion-bd"/>
</dbReference>
<comment type="subcellular location">
    <subcellularLocation>
        <location evidence="1">Endomembrane system</location>
        <topology evidence="1">Multi-pass membrane protein</topology>
    </subcellularLocation>
    <subcellularLocation>
        <location evidence="18">Membrane</location>
    </subcellularLocation>
</comment>
<evidence type="ECO:0000256" key="1">
    <source>
        <dbReference type="ARBA" id="ARBA00004127"/>
    </source>
</evidence>
<dbReference type="SUPFAM" id="SSF55008">
    <property type="entry name" value="HMA, heavy metal-associated domain"/>
    <property type="match status" value="3"/>
</dbReference>
<evidence type="ECO:0000256" key="5">
    <source>
        <dbReference type="ARBA" id="ARBA00022692"/>
    </source>
</evidence>
<reference evidence="20 21" key="1">
    <citation type="submission" date="2009-11" db="EMBL/GenBank/DDBJ databases">
        <title>Annotation of Allomyces macrogynus ATCC 38327.</title>
        <authorList>
            <consortium name="The Broad Institute Genome Sequencing Platform"/>
            <person name="Russ C."/>
            <person name="Cuomo C."/>
            <person name="Burger G."/>
            <person name="Gray M.W."/>
            <person name="Holland P.W.H."/>
            <person name="King N."/>
            <person name="Lang F.B.F."/>
            <person name="Roger A.J."/>
            <person name="Ruiz-Trillo I."/>
            <person name="Young S.K."/>
            <person name="Zeng Q."/>
            <person name="Gargeya S."/>
            <person name="Fitzgerald M."/>
            <person name="Haas B."/>
            <person name="Abouelleil A."/>
            <person name="Alvarado L."/>
            <person name="Arachchi H.M."/>
            <person name="Berlin A."/>
            <person name="Chapman S.B."/>
            <person name="Gearin G."/>
            <person name="Goldberg J."/>
            <person name="Griggs A."/>
            <person name="Gujja S."/>
            <person name="Hansen M."/>
            <person name="Heiman D."/>
            <person name="Howarth C."/>
            <person name="Larimer J."/>
            <person name="Lui A."/>
            <person name="MacDonald P.J.P."/>
            <person name="McCowen C."/>
            <person name="Montmayeur A."/>
            <person name="Murphy C."/>
            <person name="Neiman D."/>
            <person name="Pearson M."/>
            <person name="Priest M."/>
            <person name="Roberts A."/>
            <person name="Saif S."/>
            <person name="Shea T."/>
            <person name="Sisk P."/>
            <person name="Stolte C."/>
            <person name="Sykes S."/>
            <person name="Wortman J."/>
            <person name="Nusbaum C."/>
            <person name="Birren B."/>
        </authorList>
    </citation>
    <scope>NUCLEOTIDE SEQUENCE [LARGE SCALE GENOMIC DNA]</scope>
    <source>
        <strain evidence="20 21">ATCC 38327</strain>
    </source>
</reference>
<dbReference type="OMA" id="WECFFDE"/>
<dbReference type="GO" id="GO:0005524">
    <property type="term" value="F:ATP binding"/>
    <property type="evidence" value="ECO:0007669"/>
    <property type="project" value="UniProtKB-UniRule"/>
</dbReference>
<dbReference type="GO" id="GO:0140581">
    <property type="term" value="F:P-type monovalent copper transporter activity"/>
    <property type="evidence" value="ECO:0007669"/>
    <property type="project" value="UniProtKB-EC"/>
</dbReference>
<dbReference type="FunFam" id="3.30.70.100:FF:000001">
    <property type="entry name" value="ATPase copper transporting beta"/>
    <property type="match status" value="2"/>
</dbReference>
<evidence type="ECO:0000256" key="18">
    <source>
        <dbReference type="RuleBase" id="RU362081"/>
    </source>
</evidence>
<evidence type="ECO:0000256" key="10">
    <source>
        <dbReference type="ARBA" id="ARBA00022840"/>
    </source>
</evidence>
<dbReference type="GO" id="GO:0016020">
    <property type="term" value="C:membrane"/>
    <property type="evidence" value="ECO:0007669"/>
    <property type="project" value="UniProtKB-SubCell"/>
</dbReference>
<keyword evidence="15" id="KW-0406">Ion transport</keyword>
<dbReference type="PANTHER" id="PTHR43520:SF8">
    <property type="entry name" value="P-TYPE CU(+) TRANSPORTER"/>
    <property type="match status" value="1"/>
</dbReference>
<dbReference type="GO" id="GO:0012505">
    <property type="term" value="C:endomembrane system"/>
    <property type="evidence" value="ECO:0007669"/>
    <property type="project" value="UniProtKB-SubCell"/>
</dbReference>
<keyword evidence="13 18" id="KW-1133">Transmembrane helix</keyword>
<evidence type="ECO:0000256" key="2">
    <source>
        <dbReference type="ARBA" id="ARBA00006024"/>
    </source>
</evidence>
<proteinExistence type="inferred from homology"/>
<dbReference type="InterPro" id="IPR036412">
    <property type="entry name" value="HAD-like_sf"/>
</dbReference>
<keyword evidence="10 18" id="KW-0067">ATP-binding</keyword>
<dbReference type="GO" id="GO:0043682">
    <property type="term" value="F:P-type divalent copper transporter activity"/>
    <property type="evidence" value="ECO:0007669"/>
    <property type="project" value="TreeGrafter"/>
</dbReference>
<dbReference type="PANTHER" id="PTHR43520">
    <property type="entry name" value="ATP7, ISOFORM B"/>
    <property type="match status" value="1"/>
</dbReference>
<evidence type="ECO:0000256" key="8">
    <source>
        <dbReference type="ARBA" id="ARBA00022741"/>
    </source>
</evidence>
<organism evidence="20 21">
    <name type="scientific">Allomyces macrogynus (strain ATCC 38327)</name>
    <name type="common">Allomyces javanicus var. macrogynus</name>
    <dbReference type="NCBI Taxonomy" id="578462"/>
    <lineage>
        <taxon>Eukaryota</taxon>
        <taxon>Fungi</taxon>
        <taxon>Fungi incertae sedis</taxon>
        <taxon>Blastocladiomycota</taxon>
        <taxon>Blastocladiomycetes</taxon>
        <taxon>Blastocladiales</taxon>
        <taxon>Blastocladiaceae</taxon>
        <taxon>Allomyces</taxon>
    </lineage>
</organism>
<dbReference type="Pfam" id="PF00403">
    <property type="entry name" value="HMA"/>
    <property type="match status" value="3"/>
</dbReference>
<keyword evidence="16 18" id="KW-0472">Membrane</keyword>
<feature type="transmembrane region" description="Helical" evidence="18">
    <location>
        <begin position="603"/>
        <end position="624"/>
    </location>
</feature>
<evidence type="ECO:0000256" key="11">
    <source>
        <dbReference type="ARBA" id="ARBA00022842"/>
    </source>
</evidence>
<dbReference type="Gene3D" id="3.40.50.1000">
    <property type="entry name" value="HAD superfamily/HAD-like"/>
    <property type="match status" value="2"/>
</dbReference>
<dbReference type="EMBL" id="GG745344">
    <property type="protein sequence ID" value="KNE64203.1"/>
    <property type="molecule type" value="Genomic_DNA"/>
</dbReference>
<feature type="transmembrane region" description="Helical" evidence="18">
    <location>
        <begin position="367"/>
        <end position="392"/>
    </location>
</feature>
<keyword evidence="21" id="KW-1185">Reference proteome</keyword>
<dbReference type="InterPro" id="IPR017969">
    <property type="entry name" value="Heavy-metal-associated_CS"/>
</dbReference>
<dbReference type="OrthoDB" id="432719at2759"/>
<feature type="transmembrane region" description="Helical" evidence="18">
    <location>
        <begin position="413"/>
        <end position="435"/>
    </location>
</feature>
<feature type="transmembrane region" description="Helical" evidence="18">
    <location>
        <begin position="441"/>
        <end position="462"/>
    </location>
</feature>
<keyword evidence="11" id="KW-0460">Magnesium</keyword>
<dbReference type="PROSITE" id="PS50846">
    <property type="entry name" value="HMA_2"/>
    <property type="match status" value="3"/>
</dbReference>
<feature type="transmembrane region" description="Helical" evidence="18">
    <location>
        <begin position="1103"/>
        <end position="1126"/>
    </location>
</feature>
<dbReference type="InterPro" id="IPR006121">
    <property type="entry name" value="HMA_dom"/>
</dbReference>
<comment type="similarity">
    <text evidence="2 18">Belongs to the cation transport ATPase (P-type) (TC 3.A.3) family. Type IB subfamily.</text>
</comment>
<feature type="transmembrane region" description="Helical" evidence="18">
    <location>
        <begin position="644"/>
        <end position="665"/>
    </location>
</feature>
<dbReference type="PRINTS" id="PR00119">
    <property type="entry name" value="CATATPASE"/>
</dbReference>
<dbReference type="NCBIfam" id="TIGR01525">
    <property type="entry name" value="ATPase-IB_hvy"/>
    <property type="match status" value="1"/>
</dbReference>
<dbReference type="SUPFAM" id="SSF56784">
    <property type="entry name" value="HAD-like"/>
    <property type="match status" value="2"/>
</dbReference>
<dbReference type="eggNOG" id="KOG0207">
    <property type="taxonomic scope" value="Eukaryota"/>
</dbReference>
<dbReference type="GO" id="GO:0016887">
    <property type="term" value="F:ATP hydrolysis activity"/>
    <property type="evidence" value="ECO:0007669"/>
    <property type="project" value="InterPro"/>
</dbReference>
<dbReference type="PROSITE" id="PS00154">
    <property type="entry name" value="ATPASE_E1_E2"/>
    <property type="match status" value="1"/>
</dbReference>
<evidence type="ECO:0000256" key="4">
    <source>
        <dbReference type="ARBA" id="ARBA00022448"/>
    </source>
</evidence>
<evidence type="ECO:0000256" key="9">
    <source>
        <dbReference type="ARBA" id="ARBA00022796"/>
    </source>
</evidence>
<dbReference type="InterPro" id="IPR036163">
    <property type="entry name" value="HMA_dom_sf"/>
</dbReference>
<dbReference type="EC" id="7.2.2.8" evidence="3"/>
<evidence type="ECO:0000313" key="21">
    <source>
        <dbReference type="Proteomes" id="UP000054350"/>
    </source>
</evidence>
<keyword evidence="5 18" id="KW-0812">Transmembrane</keyword>
<dbReference type="Pfam" id="PF00702">
    <property type="entry name" value="Hydrolase"/>
    <property type="match status" value="1"/>
</dbReference>
<dbReference type="FunFam" id="2.70.150.10:FF:000002">
    <property type="entry name" value="Copper-transporting ATPase 1, putative"/>
    <property type="match status" value="1"/>
</dbReference>
<name>A0A0L0SNV7_ALLM3</name>
<dbReference type="NCBIfam" id="TIGR00003">
    <property type="entry name" value="copper ion binding protein"/>
    <property type="match status" value="3"/>
</dbReference>
<dbReference type="InterPro" id="IPR018303">
    <property type="entry name" value="ATPase_P-typ_P_site"/>
</dbReference>
<accession>A0A0L0SNV7</accession>
<feature type="domain" description="HMA" evidence="19">
    <location>
        <begin position="234"/>
        <end position="300"/>
    </location>
</feature>
<dbReference type="Gene3D" id="3.40.1110.10">
    <property type="entry name" value="Calcium-transporting ATPase, cytoplasmic domain N"/>
    <property type="match status" value="1"/>
</dbReference>
<evidence type="ECO:0000259" key="19">
    <source>
        <dbReference type="PROSITE" id="PS50846"/>
    </source>
</evidence>
<evidence type="ECO:0000256" key="13">
    <source>
        <dbReference type="ARBA" id="ARBA00022989"/>
    </source>
</evidence>
<dbReference type="VEuPathDB" id="FungiDB:AMAG_09247"/>
<dbReference type="Gene3D" id="3.30.70.100">
    <property type="match status" value="3"/>
</dbReference>
<dbReference type="SUPFAM" id="SSF81653">
    <property type="entry name" value="Calcium ATPase, transduction domain A"/>
    <property type="match status" value="1"/>
</dbReference>
<protein>
    <recommendedName>
        <fullName evidence="3">P-type Cu(+) transporter</fullName>
        <ecNumber evidence="3">7.2.2.8</ecNumber>
    </recommendedName>
    <alternativeName>
        <fullName evidence="17">Cu(2+)-ATPase</fullName>
    </alternativeName>
</protein>
<dbReference type="InterPro" id="IPR027256">
    <property type="entry name" value="P-typ_ATPase_IB"/>
</dbReference>
<evidence type="ECO:0000256" key="6">
    <source>
        <dbReference type="ARBA" id="ARBA00022723"/>
    </source>
</evidence>
<dbReference type="InterPro" id="IPR001757">
    <property type="entry name" value="P_typ_ATPase"/>
</dbReference>
<dbReference type="InterPro" id="IPR023214">
    <property type="entry name" value="HAD_sf"/>
</dbReference>
<dbReference type="NCBIfam" id="TIGR01494">
    <property type="entry name" value="ATPase_P-type"/>
    <property type="match status" value="2"/>
</dbReference>
<dbReference type="AlphaFoldDB" id="A0A0L0SNV7"/>
<dbReference type="InterPro" id="IPR023298">
    <property type="entry name" value="ATPase_P-typ_TM_dom_sf"/>
</dbReference>
<gene>
    <name evidence="20" type="ORF">AMAG_09247</name>
</gene>
<feature type="domain" description="HMA" evidence="19">
    <location>
        <begin position="4"/>
        <end position="73"/>
    </location>
</feature>
<dbReference type="Gene3D" id="2.70.150.10">
    <property type="entry name" value="Calcium-transporting ATPase, cytoplasmic transduction domain A"/>
    <property type="match status" value="1"/>
</dbReference>
<reference evidence="21" key="2">
    <citation type="submission" date="2009-11" db="EMBL/GenBank/DDBJ databases">
        <title>The Genome Sequence of Allomyces macrogynus strain ATCC 38327.</title>
        <authorList>
            <consortium name="The Broad Institute Genome Sequencing Platform"/>
            <person name="Russ C."/>
            <person name="Cuomo C."/>
            <person name="Shea T."/>
            <person name="Young S.K."/>
            <person name="Zeng Q."/>
            <person name="Koehrsen M."/>
            <person name="Haas B."/>
            <person name="Borodovsky M."/>
            <person name="Guigo R."/>
            <person name="Alvarado L."/>
            <person name="Berlin A."/>
            <person name="Borenstein D."/>
            <person name="Chen Z."/>
            <person name="Engels R."/>
            <person name="Freedman E."/>
            <person name="Gellesch M."/>
            <person name="Goldberg J."/>
            <person name="Griggs A."/>
            <person name="Gujja S."/>
            <person name="Heiman D."/>
            <person name="Hepburn T."/>
            <person name="Howarth C."/>
            <person name="Jen D."/>
            <person name="Larson L."/>
            <person name="Lewis B."/>
            <person name="Mehta T."/>
            <person name="Park D."/>
            <person name="Pearson M."/>
            <person name="Roberts A."/>
            <person name="Saif S."/>
            <person name="Shenoy N."/>
            <person name="Sisk P."/>
            <person name="Stolte C."/>
            <person name="Sykes S."/>
            <person name="Walk T."/>
            <person name="White J."/>
            <person name="Yandava C."/>
            <person name="Burger G."/>
            <person name="Gray M.W."/>
            <person name="Holland P.W.H."/>
            <person name="King N."/>
            <person name="Lang F.B.F."/>
            <person name="Roger A.J."/>
            <person name="Ruiz-Trillo I."/>
            <person name="Lander E."/>
            <person name="Nusbaum C."/>
        </authorList>
    </citation>
    <scope>NUCLEOTIDE SEQUENCE [LARGE SCALE GENOMIC DNA]</scope>
    <source>
        <strain evidence="21">ATCC 38327</strain>
    </source>
</reference>
<feature type="transmembrane region" description="Helical" evidence="18">
    <location>
        <begin position="1132"/>
        <end position="1151"/>
    </location>
</feature>
<dbReference type="Proteomes" id="UP000054350">
    <property type="component" value="Unassembled WGS sequence"/>
</dbReference>
<evidence type="ECO:0000256" key="3">
    <source>
        <dbReference type="ARBA" id="ARBA00012517"/>
    </source>
</evidence>
<dbReference type="InterPro" id="IPR059000">
    <property type="entry name" value="ATPase_P-type_domA"/>
</dbReference>
<keyword evidence="7" id="KW-0677">Repeat</keyword>
<dbReference type="CDD" id="cd02094">
    <property type="entry name" value="P-type_ATPase_Cu-like"/>
    <property type="match status" value="1"/>
</dbReference>